<name>Q47WU5_COLP3</name>
<reference evidence="1" key="1">
    <citation type="journal article" date="2005" name="Proc. Natl. Acad. Sci. U.S.A.">
        <title>The psychrophilic lifestyle as revealed by the genome sequence of Colwellia psychrerythraea 34H through genomic and proteomic analyses.</title>
        <authorList>
            <person name="Methe B.A."/>
            <person name="Nelson K.E."/>
            <person name="Deming J.W."/>
            <person name="Momen B."/>
            <person name="Melamud E."/>
            <person name="Zhang X."/>
            <person name="Moult J."/>
            <person name="Madupu R."/>
            <person name="Nelson W.C."/>
            <person name="Dodson R.J."/>
            <person name="Brinkac L.M."/>
            <person name="Daugherty S.C."/>
            <person name="Durkin A.S."/>
            <person name="DeBoy R.T."/>
            <person name="Kolonay J.F."/>
            <person name="Sullivan S.A."/>
            <person name="Zhou L."/>
            <person name="Davidsen T.M."/>
            <person name="Wu M."/>
            <person name="Huston A.L."/>
            <person name="Lewis M."/>
            <person name="Weaver B."/>
            <person name="Weidman J.F."/>
            <person name="Khouri H."/>
            <person name="Utterback T.R."/>
            <person name="Feldblyum T.V."/>
            <person name="Fraser C.M."/>
        </authorList>
    </citation>
    <scope>NUCLEOTIDE SEQUENCE [LARGE SCALE GENOMIC DNA]</scope>
    <source>
        <strain evidence="1">34H</strain>
    </source>
</reference>
<sequence>MGWLPFDHFNWASEYLTLMKFYKLSDGKTN</sequence>
<dbReference type="AlphaFoldDB" id="Q47WU5"/>
<dbReference type="EMBL" id="CP000083">
    <property type="protein sequence ID" value="AAZ27518.1"/>
    <property type="molecule type" value="Genomic_DNA"/>
</dbReference>
<accession>Q47WU5</accession>
<organism evidence="1 2">
    <name type="scientific">Colwellia psychrerythraea (strain 34H / ATCC BAA-681)</name>
    <name type="common">Vibrio psychroerythus</name>
    <dbReference type="NCBI Taxonomy" id="167879"/>
    <lineage>
        <taxon>Bacteria</taxon>
        <taxon>Pseudomonadati</taxon>
        <taxon>Pseudomonadota</taxon>
        <taxon>Gammaproteobacteria</taxon>
        <taxon>Alteromonadales</taxon>
        <taxon>Colwelliaceae</taxon>
        <taxon>Colwellia</taxon>
    </lineage>
</organism>
<protein>
    <submittedName>
        <fullName evidence="1">Uncharacterized protein</fullName>
    </submittedName>
</protein>
<dbReference type="KEGG" id="cps:CPS_4072"/>
<evidence type="ECO:0000313" key="1">
    <source>
        <dbReference type="EMBL" id="AAZ27518.1"/>
    </source>
</evidence>
<dbReference type="HOGENOM" id="CLU_3402975_0_0_6"/>
<gene>
    <name evidence="1" type="ordered locus">CPS_4072</name>
</gene>
<proteinExistence type="predicted"/>
<evidence type="ECO:0000313" key="2">
    <source>
        <dbReference type="Proteomes" id="UP000000547"/>
    </source>
</evidence>
<dbReference type="Proteomes" id="UP000000547">
    <property type="component" value="Chromosome"/>
</dbReference>